<organism evidence="6 7">
    <name type="scientific">Methanimicrococcus blatticola</name>
    <dbReference type="NCBI Taxonomy" id="91560"/>
    <lineage>
        <taxon>Archaea</taxon>
        <taxon>Methanobacteriati</taxon>
        <taxon>Methanobacteriota</taxon>
        <taxon>Stenosarchaea group</taxon>
        <taxon>Methanomicrobia</taxon>
        <taxon>Methanosarcinales</taxon>
        <taxon>Methanosarcinaceae</taxon>
        <taxon>Methanimicrococcus</taxon>
    </lineage>
</organism>
<evidence type="ECO:0000313" key="7">
    <source>
        <dbReference type="Proteomes" id="UP000294855"/>
    </source>
</evidence>
<protein>
    <recommendedName>
        <fullName evidence="5">Signal recognition particle 19 kDa protein</fullName>
        <shortName evidence="5">SRP19</shortName>
    </recommendedName>
</protein>
<comment type="subunit">
    <text evidence="5">Part of the signal recognition particle protein translocation system, which is composed of SRP and FtsY. Archaeal SRP consists of a 7S RNA molecule of 300 nucleotides and two protein subunits: SRP54 and SRP19.</text>
</comment>
<dbReference type="InterPro" id="IPR036521">
    <property type="entry name" value="SRP19-like_sf"/>
</dbReference>
<proteinExistence type="inferred from homology"/>
<dbReference type="RefSeq" id="WP_223611040.1">
    <property type="nucleotide sequence ID" value="NZ_JAHDUW010000005.1"/>
</dbReference>
<keyword evidence="2 5" id="KW-0963">Cytoplasm</keyword>
<dbReference type="EMBL" id="SNYS01000006">
    <property type="protein sequence ID" value="TDQ70195.1"/>
    <property type="molecule type" value="Genomic_DNA"/>
</dbReference>
<dbReference type="NCBIfam" id="NF001973">
    <property type="entry name" value="PRK00754.1"/>
    <property type="match status" value="1"/>
</dbReference>
<keyword evidence="5" id="KW-0694">RNA-binding</keyword>
<dbReference type="Gene3D" id="3.30.56.30">
    <property type="entry name" value="Signal recognition particle, SRP19-like subunit"/>
    <property type="match status" value="1"/>
</dbReference>
<dbReference type="InterPro" id="IPR022938">
    <property type="entry name" value="SRP19_arc-type"/>
</dbReference>
<dbReference type="InterPro" id="IPR002778">
    <property type="entry name" value="Signal_recog_particle_SRP19"/>
</dbReference>
<evidence type="ECO:0000256" key="5">
    <source>
        <dbReference type="HAMAP-Rule" id="MF_00305"/>
    </source>
</evidence>
<keyword evidence="4 5" id="KW-0687">Ribonucleoprotein</keyword>
<dbReference type="GO" id="GO:0008312">
    <property type="term" value="F:7S RNA binding"/>
    <property type="evidence" value="ECO:0007669"/>
    <property type="project" value="UniProtKB-UniRule"/>
</dbReference>
<evidence type="ECO:0000256" key="2">
    <source>
        <dbReference type="ARBA" id="ARBA00022490"/>
    </source>
</evidence>
<keyword evidence="7" id="KW-1185">Reference proteome</keyword>
<comment type="caution">
    <text evidence="6">The sequence shown here is derived from an EMBL/GenBank/DDBJ whole genome shotgun (WGS) entry which is preliminary data.</text>
</comment>
<dbReference type="SUPFAM" id="SSF69695">
    <property type="entry name" value="SRP19"/>
    <property type="match status" value="1"/>
</dbReference>
<dbReference type="Pfam" id="PF01922">
    <property type="entry name" value="SRP19"/>
    <property type="match status" value="1"/>
</dbReference>
<dbReference type="PANTHER" id="PTHR17453:SF0">
    <property type="entry name" value="SIGNAL RECOGNITION PARTICLE 19 KDA PROTEIN"/>
    <property type="match status" value="1"/>
</dbReference>
<sequence>MMKDEGRLVIWPAYLDKERTRAEGRVISKKSAVSKPEFDEIVKAAQNLGLSPLPETDKSYPRSWWEKSGRVMINNDEPKNDSVRKIAAEIKKIRGN</sequence>
<comment type="subcellular location">
    <subcellularLocation>
        <location evidence="1 5">Cytoplasm</location>
    </subcellularLocation>
</comment>
<evidence type="ECO:0000256" key="3">
    <source>
        <dbReference type="ARBA" id="ARBA00023135"/>
    </source>
</evidence>
<comment type="function">
    <text evidence="5">Involved in targeting and insertion of nascent membrane proteins into the cytoplasmic membrane. Binds directly to 7S RNA and mediates binding of the 54 kDa subunit of the SRP.</text>
</comment>
<dbReference type="HAMAP" id="MF_00305">
    <property type="entry name" value="SRP19"/>
    <property type="match status" value="1"/>
</dbReference>
<dbReference type="PANTHER" id="PTHR17453">
    <property type="entry name" value="SIGNAL RECOGNITION PARTICLE 19 KD PROTEIN"/>
    <property type="match status" value="1"/>
</dbReference>
<evidence type="ECO:0000256" key="1">
    <source>
        <dbReference type="ARBA" id="ARBA00004496"/>
    </source>
</evidence>
<dbReference type="Proteomes" id="UP000294855">
    <property type="component" value="Unassembled WGS sequence"/>
</dbReference>
<comment type="similarity">
    <text evidence="5">Belongs to the SRP19 family.</text>
</comment>
<dbReference type="AlphaFoldDB" id="A0A484F627"/>
<keyword evidence="3 5" id="KW-0733">Signal recognition particle</keyword>
<dbReference type="GO" id="GO:0006617">
    <property type="term" value="P:SRP-dependent cotranslational protein targeting to membrane, signal sequence recognition"/>
    <property type="evidence" value="ECO:0007669"/>
    <property type="project" value="TreeGrafter"/>
</dbReference>
<evidence type="ECO:0000313" key="6">
    <source>
        <dbReference type="EMBL" id="TDQ70195.1"/>
    </source>
</evidence>
<reference evidence="6 7" key="1">
    <citation type="submission" date="2019-03" db="EMBL/GenBank/DDBJ databases">
        <title>Genomic Encyclopedia of Type Strains, Phase IV (KMG-IV): sequencing the most valuable type-strain genomes for metagenomic binning, comparative biology and taxonomic classification.</title>
        <authorList>
            <person name="Goeker M."/>
        </authorList>
    </citation>
    <scope>NUCLEOTIDE SEQUENCE [LARGE SCALE GENOMIC DNA]</scope>
    <source>
        <strain evidence="6 7">DSM 13328</strain>
    </source>
</reference>
<dbReference type="GO" id="GO:0048500">
    <property type="term" value="C:signal recognition particle"/>
    <property type="evidence" value="ECO:0007669"/>
    <property type="project" value="UniProtKB-UniRule"/>
</dbReference>
<name>A0A484F627_9EURY</name>
<accession>A0A484F627</accession>
<evidence type="ECO:0000256" key="4">
    <source>
        <dbReference type="ARBA" id="ARBA00023274"/>
    </source>
</evidence>
<gene>
    <name evidence="5" type="primary">srp19</name>
    <name evidence="6" type="ORF">C7391_0535</name>
</gene>